<organism evidence="1 2">
    <name type="scientific">Streptomyces hainanensis</name>
    <dbReference type="NCBI Taxonomy" id="402648"/>
    <lineage>
        <taxon>Bacteria</taxon>
        <taxon>Bacillati</taxon>
        <taxon>Actinomycetota</taxon>
        <taxon>Actinomycetes</taxon>
        <taxon>Kitasatosporales</taxon>
        <taxon>Streptomycetaceae</taxon>
        <taxon>Streptomyces</taxon>
    </lineage>
</organism>
<keyword evidence="2" id="KW-1185">Reference proteome</keyword>
<dbReference type="Gene3D" id="3.40.190.10">
    <property type="entry name" value="Periplasmic binding protein-like II"/>
    <property type="match status" value="2"/>
</dbReference>
<dbReference type="SUPFAM" id="SSF53850">
    <property type="entry name" value="Periplasmic binding protein-like II"/>
    <property type="match status" value="1"/>
</dbReference>
<dbReference type="OrthoDB" id="5582316at2"/>
<dbReference type="EMBL" id="SMKI01000627">
    <property type="protein sequence ID" value="TDC62639.1"/>
    <property type="molecule type" value="Genomic_DNA"/>
</dbReference>
<proteinExistence type="predicted"/>
<evidence type="ECO:0000313" key="1">
    <source>
        <dbReference type="EMBL" id="TDC62639.1"/>
    </source>
</evidence>
<dbReference type="Proteomes" id="UP000295345">
    <property type="component" value="Unassembled WGS sequence"/>
</dbReference>
<gene>
    <name evidence="1" type="ORF">E1283_33730</name>
</gene>
<accession>A0A4R4SK57</accession>
<name>A0A4R4SK57_9ACTN</name>
<dbReference type="InterPro" id="IPR011852">
    <property type="entry name" value="TRAP_TAXI"/>
</dbReference>
<evidence type="ECO:0000313" key="2">
    <source>
        <dbReference type="Proteomes" id="UP000295345"/>
    </source>
</evidence>
<protein>
    <submittedName>
        <fullName evidence="1">TAXI family TRAP transporter solute-binding subunit</fullName>
    </submittedName>
</protein>
<dbReference type="NCBIfam" id="TIGR02122">
    <property type="entry name" value="TRAP_TAXI"/>
    <property type="match status" value="1"/>
</dbReference>
<dbReference type="AlphaFoldDB" id="A0A4R4SK57"/>
<dbReference type="PANTHER" id="PTHR42941">
    <property type="entry name" value="SLL1037 PROTEIN"/>
    <property type="match status" value="1"/>
</dbReference>
<dbReference type="PANTHER" id="PTHR42941:SF1">
    <property type="entry name" value="SLL1037 PROTEIN"/>
    <property type="match status" value="1"/>
</dbReference>
<comment type="caution">
    <text evidence="1">The sequence shown here is derived from an EMBL/GenBank/DDBJ whole genome shotgun (WGS) entry which is preliminary data.</text>
</comment>
<reference evidence="1 2" key="1">
    <citation type="submission" date="2019-03" db="EMBL/GenBank/DDBJ databases">
        <title>Draft genome sequences of novel Actinobacteria.</title>
        <authorList>
            <person name="Sahin N."/>
            <person name="Ay H."/>
            <person name="Saygin H."/>
        </authorList>
    </citation>
    <scope>NUCLEOTIDE SEQUENCE [LARGE SCALE GENOMIC DNA]</scope>
    <source>
        <strain evidence="1 2">DSM 41900</strain>
    </source>
</reference>
<dbReference type="Pfam" id="PF16868">
    <property type="entry name" value="NMT1_3"/>
    <property type="match status" value="1"/>
</dbReference>
<sequence length="329" mass="34755">MRSLRRRPVPVLLGVAVALVVLAGLLWRPLFGSAPSPGGSLTVSTGVSSGVYSRYGELLRGQLAGDAPDLDITLKPSEGSVQNIERLVAGDADFAIATADAIAAYQASGAEGADRLRACARLYDDYIQLVVPADSPVRSTADLAGLRVGVGQDQSGVQPAARQLLAAAGLDLERDVTAVRQGIDAMPRMLEAGRLDAFFWSGGLPTTAVERLAANTDIRLVPLEDLLPALTGLSPESAFYRAAGLPPDAYPDIPGSQVVDTLAVANLLVTTDAVDDALAEQVTRSVINGRDRIGQEVHAAQRVDRRTAIYTQPLELHPGAREYYRSVKP</sequence>